<accession>A0AAY4DHH8</accession>
<reference evidence="10" key="2">
    <citation type="submission" date="2025-08" db="UniProtKB">
        <authorList>
            <consortium name="Ensembl"/>
        </authorList>
    </citation>
    <scope>IDENTIFICATION</scope>
</reference>
<organism evidence="10 11">
    <name type="scientific">Denticeps clupeoides</name>
    <name type="common">denticle herring</name>
    <dbReference type="NCBI Taxonomy" id="299321"/>
    <lineage>
        <taxon>Eukaryota</taxon>
        <taxon>Metazoa</taxon>
        <taxon>Chordata</taxon>
        <taxon>Craniata</taxon>
        <taxon>Vertebrata</taxon>
        <taxon>Euteleostomi</taxon>
        <taxon>Actinopterygii</taxon>
        <taxon>Neopterygii</taxon>
        <taxon>Teleostei</taxon>
        <taxon>Clupei</taxon>
        <taxon>Clupeiformes</taxon>
        <taxon>Denticipitoidei</taxon>
        <taxon>Denticipitidae</taxon>
        <taxon>Denticeps</taxon>
    </lineage>
</organism>
<dbReference type="Pfam" id="PF01712">
    <property type="entry name" value="dNK"/>
    <property type="match status" value="1"/>
</dbReference>
<gene>
    <name evidence="10" type="primary">DGUOK</name>
</gene>
<evidence type="ECO:0000256" key="3">
    <source>
        <dbReference type="ARBA" id="ARBA00022679"/>
    </source>
</evidence>
<dbReference type="PANTHER" id="PTHR10513:SF8">
    <property type="entry name" value="DEOXYGUANOSINE KINASE, MITOCHONDRIAL"/>
    <property type="match status" value="1"/>
</dbReference>
<dbReference type="SUPFAM" id="SSF52540">
    <property type="entry name" value="P-loop containing nucleoside triphosphate hydrolases"/>
    <property type="match status" value="1"/>
</dbReference>
<name>A0AAY4DHH8_9TELE</name>
<keyword evidence="6" id="KW-0067">ATP-binding</keyword>
<dbReference type="PANTHER" id="PTHR10513">
    <property type="entry name" value="DEOXYNUCLEOSIDE KINASE"/>
    <property type="match status" value="1"/>
</dbReference>
<dbReference type="Gene3D" id="3.40.50.300">
    <property type="entry name" value="P-loop containing nucleotide triphosphate hydrolases"/>
    <property type="match status" value="1"/>
</dbReference>
<comment type="subunit">
    <text evidence="2">Homodimer.</text>
</comment>
<dbReference type="AlphaFoldDB" id="A0AAY4DHH8"/>
<dbReference type="InterPro" id="IPR027417">
    <property type="entry name" value="P-loop_NTPase"/>
</dbReference>
<proteinExistence type="inferred from homology"/>
<dbReference type="EC" id="2.7.1.113" evidence="7"/>
<dbReference type="InterPro" id="IPR031314">
    <property type="entry name" value="DNK_dom"/>
</dbReference>
<evidence type="ECO:0000256" key="6">
    <source>
        <dbReference type="ARBA" id="ARBA00022840"/>
    </source>
</evidence>
<evidence type="ECO:0000256" key="2">
    <source>
        <dbReference type="ARBA" id="ARBA00011738"/>
    </source>
</evidence>
<evidence type="ECO:0000259" key="9">
    <source>
        <dbReference type="Pfam" id="PF01712"/>
    </source>
</evidence>
<keyword evidence="3" id="KW-0808">Transferase</keyword>
<evidence type="ECO:0000256" key="5">
    <source>
        <dbReference type="ARBA" id="ARBA00022777"/>
    </source>
</evidence>
<feature type="domain" description="Deoxynucleoside kinase" evidence="9">
    <location>
        <begin position="48"/>
        <end position="275"/>
    </location>
</feature>
<dbReference type="Ensembl" id="ENSDCDT00010053813.1">
    <property type="protein sequence ID" value="ENSDCDP00010043741.1"/>
    <property type="gene ID" value="ENSDCDG00010027229.1"/>
</dbReference>
<dbReference type="Proteomes" id="UP000694580">
    <property type="component" value="Chromosome 11"/>
</dbReference>
<evidence type="ECO:0000256" key="7">
    <source>
        <dbReference type="ARBA" id="ARBA00039043"/>
    </source>
</evidence>
<dbReference type="GO" id="GO:0005739">
    <property type="term" value="C:mitochondrion"/>
    <property type="evidence" value="ECO:0007669"/>
    <property type="project" value="TreeGrafter"/>
</dbReference>
<comment type="similarity">
    <text evidence="1">Belongs to the DCK/DGK family.</text>
</comment>
<dbReference type="GO" id="GO:0004138">
    <property type="term" value="F:deoxyguanosine kinase activity"/>
    <property type="evidence" value="ECO:0007669"/>
    <property type="project" value="UniProtKB-EC"/>
</dbReference>
<evidence type="ECO:0000256" key="4">
    <source>
        <dbReference type="ARBA" id="ARBA00022741"/>
    </source>
</evidence>
<dbReference type="GO" id="GO:0005524">
    <property type="term" value="F:ATP binding"/>
    <property type="evidence" value="ECO:0007669"/>
    <property type="project" value="UniProtKB-KW"/>
</dbReference>
<dbReference type="InterPro" id="IPR050566">
    <property type="entry name" value="Deoxyribonucleoside_kinase"/>
</dbReference>
<dbReference type="FunFam" id="3.40.50.300:FF:000461">
    <property type="entry name" value="Deoxycytidine kinase"/>
    <property type="match status" value="1"/>
</dbReference>
<keyword evidence="4" id="KW-0547">Nucleotide-binding</keyword>
<dbReference type="GeneTree" id="ENSGT00940000159627"/>
<evidence type="ECO:0000313" key="11">
    <source>
        <dbReference type="Proteomes" id="UP000694580"/>
    </source>
</evidence>
<protein>
    <recommendedName>
        <fullName evidence="7">deoxyguanosine kinase</fullName>
        <ecNumber evidence="7">2.7.1.113</ecNumber>
    </recommendedName>
</protein>
<comment type="catalytic activity">
    <reaction evidence="8">
        <text>2'-deoxyguanosine + ATP = dGMP + ADP + H(+)</text>
        <dbReference type="Rhea" id="RHEA:19201"/>
        <dbReference type="ChEBI" id="CHEBI:15378"/>
        <dbReference type="ChEBI" id="CHEBI:17172"/>
        <dbReference type="ChEBI" id="CHEBI:30616"/>
        <dbReference type="ChEBI" id="CHEBI:57673"/>
        <dbReference type="ChEBI" id="CHEBI:456216"/>
        <dbReference type="EC" id="2.7.1.113"/>
    </reaction>
</comment>
<dbReference type="CDD" id="cd01673">
    <property type="entry name" value="dNK"/>
    <property type="match status" value="1"/>
</dbReference>
<keyword evidence="5" id="KW-0418">Kinase</keyword>
<sequence>MAVNGFRKLPSLASAARSVLPTRRPAARAGHTASAEGKVAGTGQLKRVSVEGNIAVGKSTFARLLQDAARGWEVVPEPVSKWQNVVADDAQFDGLGAQSPVSNLLQLMYEDPARWAYTFQTFSCTSRLSTQLRPPPPGRSPPVRVYERSVYSDRYIFALTMFELGFINAAEWAVYQNWHSFLVEQFGPRVQLEGIIYLRAPPEICMKRLHKRGRKEEKDIDLAYLQKLHAQHEKWLKDRKTRVHFEHLKRVPVLVLDAGLAFDRDAEVQRRFIEQSLYIRRMSGAPELEPRPAAECGASWLCSSSPVDRPLLMSAAGNTSSLAQQRAGGTLSSTAEFITKTCPPSRVTRKMRSF</sequence>
<reference evidence="10 11" key="1">
    <citation type="submission" date="2020-06" db="EMBL/GenBank/DDBJ databases">
        <authorList>
            <consortium name="Wellcome Sanger Institute Data Sharing"/>
        </authorList>
    </citation>
    <scope>NUCLEOTIDE SEQUENCE [LARGE SCALE GENOMIC DNA]</scope>
</reference>
<evidence type="ECO:0000256" key="1">
    <source>
        <dbReference type="ARBA" id="ARBA00007420"/>
    </source>
</evidence>
<reference evidence="10" key="3">
    <citation type="submission" date="2025-09" db="UniProtKB">
        <authorList>
            <consortium name="Ensembl"/>
        </authorList>
    </citation>
    <scope>IDENTIFICATION</scope>
</reference>
<keyword evidence="11" id="KW-1185">Reference proteome</keyword>
<evidence type="ECO:0000256" key="8">
    <source>
        <dbReference type="ARBA" id="ARBA00047656"/>
    </source>
</evidence>
<evidence type="ECO:0000313" key="10">
    <source>
        <dbReference type="Ensembl" id="ENSDCDP00010043741.1"/>
    </source>
</evidence>